<accession>A0A4Y7JPT7</accession>
<reference evidence="2 3" key="1">
    <citation type="journal article" date="2018" name="Science">
        <title>The opium poppy genome and morphinan production.</title>
        <authorList>
            <person name="Guo L."/>
            <person name="Winzer T."/>
            <person name="Yang X."/>
            <person name="Li Y."/>
            <person name="Ning Z."/>
            <person name="He Z."/>
            <person name="Teodor R."/>
            <person name="Lu Y."/>
            <person name="Bowser T.A."/>
            <person name="Graham I.A."/>
            <person name="Ye K."/>
        </authorList>
    </citation>
    <scope>NUCLEOTIDE SEQUENCE [LARGE SCALE GENOMIC DNA]</scope>
    <source>
        <strain evidence="3">cv. HN1</strain>
        <tissue evidence="2">Leaves</tissue>
    </source>
</reference>
<dbReference type="Gramene" id="RZC61818">
    <property type="protein sequence ID" value="RZC61818"/>
    <property type="gene ID" value="C5167_023623"/>
</dbReference>
<evidence type="ECO:0000313" key="2">
    <source>
        <dbReference type="EMBL" id="RZC61818.1"/>
    </source>
</evidence>
<keyword evidence="3" id="KW-1185">Reference proteome</keyword>
<evidence type="ECO:0000256" key="1">
    <source>
        <dbReference type="SAM" id="MobiDB-lite"/>
    </source>
</evidence>
<name>A0A4Y7JPT7_PAPSO</name>
<protein>
    <submittedName>
        <fullName evidence="2">Uncharacterized protein</fullName>
    </submittedName>
</protein>
<evidence type="ECO:0000313" key="3">
    <source>
        <dbReference type="Proteomes" id="UP000316621"/>
    </source>
</evidence>
<gene>
    <name evidence="2" type="ORF">C5167_023623</name>
</gene>
<proteinExistence type="predicted"/>
<dbReference type="EMBL" id="CM010719">
    <property type="protein sequence ID" value="RZC61818.1"/>
    <property type="molecule type" value="Genomic_DNA"/>
</dbReference>
<dbReference type="AlphaFoldDB" id="A0A4Y7JPT7"/>
<feature type="region of interest" description="Disordered" evidence="1">
    <location>
        <begin position="1"/>
        <end position="21"/>
    </location>
</feature>
<dbReference type="Proteomes" id="UP000316621">
    <property type="component" value="Chromosome 5"/>
</dbReference>
<organism evidence="2 3">
    <name type="scientific">Papaver somniferum</name>
    <name type="common">Opium poppy</name>
    <dbReference type="NCBI Taxonomy" id="3469"/>
    <lineage>
        <taxon>Eukaryota</taxon>
        <taxon>Viridiplantae</taxon>
        <taxon>Streptophyta</taxon>
        <taxon>Embryophyta</taxon>
        <taxon>Tracheophyta</taxon>
        <taxon>Spermatophyta</taxon>
        <taxon>Magnoliopsida</taxon>
        <taxon>Ranunculales</taxon>
        <taxon>Papaveraceae</taxon>
        <taxon>Papaveroideae</taxon>
        <taxon>Papaver</taxon>
    </lineage>
</organism>
<sequence length="94" mass="10757">MFSTHQEGHNFGSKPWRGNPSTKLNYCQLRPPDDMDLSTKTSTIWICLQYACHAVLYLYGSCIYKNHDQTKLFDRMSNAKFSAVKVLVASLCFS</sequence>